<accession>A0ABN0VNG1</accession>
<sequence>MQYAPPVKRPLFGGGAPYRPGGICRFPASVRTEPPAAPRPAAAGAAPVEGVREAGGLSDPPRDGVRGVTGFAPSDSRTVSGGGVARCLRLAGISWCGPPGT</sequence>
<protein>
    <submittedName>
        <fullName evidence="2">Uncharacterized protein</fullName>
    </submittedName>
</protein>
<name>A0ABN0VNG1_9ACTN</name>
<evidence type="ECO:0000313" key="2">
    <source>
        <dbReference type="EMBL" id="GAA0312911.1"/>
    </source>
</evidence>
<reference evidence="2 3" key="1">
    <citation type="journal article" date="2019" name="Int. J. Syst. Evol. Microbiol.">
        <title>The Global Catalogue of Microorganisms (GCM) 10K type strain sequencing project: providing services to taxonomists for standard genome sequencing and annotation.</title>
        <authorList>
            <consortium name="The Broad Institute Genomics Platform"/>
            <consortium name="The Broad Institute Genome Sequencing Center for Infectious Disease"/>
            <person name="Wu L."/>
            <person name="Ma J."/>
        </authorList>
    </citation>
    <scope>NUCLEOTIDE SEQUENCE [LARGE SCALE GENOMIC DNA]</scope>
    <source>
        <strain evidence="2 3">JCM 4505</strain>
    </source>
</reference>
<dbReference type="EMBL" id="BAAABV010000024">
    <property type="protein sequence ID" value="GAA0312911.1"/>
    <property type="molecule type" value="Genomic_DNA"/>
</dbReference>
<evidence type="ECO:0000313" key="3">
    <source>
        <dbReference type="Proteomes" id="UP001501867"/>
    </source>
</evidence>
<gene>
    <name evidence="2" type="ORF">GCM10010302_59790</name>
</gene>
<dbReference type="Proteomes" id="UP001501867">
    <property type="component" value="Unassembled WGS sequence"/>
</dbReference>
<evidence type="ECO:0000256" key="1">
    <source>
        <dbReference type="SAM" id="MobiDB-lite"/>
    </source>
</evidence>
<comment type="caution">
    <text evidence="2">The sequence shown here is derived from an EMBL/GenBank/DDBJ whole genome shotgun (WGS) entry which is preliminary data.</text>
</comment>
<keyword evidence="3" id="KW-1185">Reference proteome</keyword>
<proteinExistence type="predicted"/>
<organism evidence="2 3">
    <name type="scientific">Streptomyces polychromogenes</name>
    <dbReference type="NCBI Taxonomy" id="67342"/>
    <lineage>
        <taxon>Bacteria</taxon>
        <taxon>Bacillati</taxon>
        <taxon>Actinomycetota</taxon>
        <taxon>Actinomycetes</taxon>
        <taxon>Kitasatosporales</taxon>
        <taxon>Streptomycetaceae</taxon>
        <taxon>Streptomyces</taxon>
    </lineage>
</organism>
<feature type="compositionally biased region" description="Low complexity" evidence="1">
    <location>
        <begin position="39"/>
        <end position="49"/>
    </location>
</feature>
<feature type="region of interest" description="Disordered" evidence="1">
    <location>
        <begin position="29"/>
        <end position="64"/>
    </location>
</feature>